<gene>
    <name evidence="1" type="ORF">CBO05P2_127</name>
</gene>
<dbReference type="Proteomes" id="UP000054164">
    <property type="component" value="Unassembled WGS sequence"/>
</dbReference>
<reference evidence="1" key="1">
    <citation type="submission" date="2013-10" db="EMBL/GenBank/DDBJ databases">
        <title>Draft genome sequence of Clostridium botulinum type B strain Osaka05.</title>
        <authorList>
            <person name="Sakaguchi Y."/>
            <person name="Hosomi K."/>
            <person name="Uchiyama J."/>
            <person name="Ogura Y."/>
            <person name="Sakaguchi M."/>
            <person name="Kohda T."/>
            <person name="Mukamoto M."/>
            <person name="Misawa N."/>
            <person name="Matsuzaki S."/>
            <person name="Hayashi T."/>
            <person name="Kozaki S."/>
        </authorList>
    </citation>
    <scope>NUCLEOTIDE SEQUENCE</scope>
    <source>
        <strain evidence="1">Osaka05</strain>
    </source>
</reference>
<accession>A0A060N5K1</accession>
<dbReference type="AlphaFoldDB" id="A0A060N5K1"/>
<protein>
    <submittedName>
        <fullName evidence="1">Uncharacterized protein</fullName>
    </submittedName>
</protein>
<dbReference type="HOGENOM" id="CLU_893415_0_0_9"/>
<organism evidence="1">
    <name type="scientific">Clostridium botulinum B str. Osaka05</name>
    <dbReference type="NCBI Taxonomy" id="1407017"/>
    <lineage>
        <taxon>Bacteria</taxon>
        <taxon>Bacillati</taxon>
        <taxon>Bacillota</taxon>
        <taxon>Clostridia</taxon>
        <taxon>Eubacteriales</taxon>
        <taxon>Clostridiaceae</taxon>
        <taxon>Clostridium</taxon>
    </lineage>
</organism>
<proteinExistence type="predicted"/>
<sequence length="311" mass="36425">MKCKYFEKIFNVRHQQIMEDKLLKKHISNGKIIELEKVLNYTLKKYGCKNNSLQNLLEDNNFIKEDEIVKCGTCFPEVKFIGVDDTQIIDSKIQGFPVLEIKNIEILEDTYYYYPICRQNYKNLKVEEIVSNKKINKGKNVCQIVDTHNQFIKVTKLNYGGILKNNIKATFNVDENNFQNDATLIRAFSSWNIELTNILDYLLSKYGCKNNSIQKCLNSSYEMCGWGKLSYNYTPAIGNISISPKNAIIKDAPVFYIRKHWTSKVGTMCYYCYEVFLYPIHDKVEDLIDVNFKGNFNVNKEEKYISIYVRH</sequence>
<evidence type="ECO:0000313" key="1">
    <source>
        <dbReference type="EMBL" id="BAO05152.1"/>
    </source>
</evidence>
<dbReference type="EMBL" id="BA000059">
    <property type="protein sequence ID" value="BAO05152.1"/>
    <property type="molecule type" value="Genomic_DNA"/>
</dbReference>
<dbReference type="RefSeq" id="WP_030032320.1">
    <property type="nucleotide sequence ID" value="NZ_BA000059.1"/>
</dbReference>
<name>A0A060N5K1_CLOBO</name>